<proteinExistence type="predicted"/>
<dbReference type="Gene3D" id="1.10.10.10">
    <property type="entry name" value="Winged helix-like DNA-binding domain superfamily/Winged helix DNA-binding domain"/>
    <property type="match status" value="1"/>
</dbReference>
<dbReference type="InterPro" id="IPR036388">
    <property type="entry name" value="WH-like_DNA-bd_sf"/>
</dbReference>
<feature type="domain" description="HTH marR-type" evidence="1">
    <location>
        <begin position="15"/>
        <end position="155"/>
    </location>
</feature>
<dbReference type="SUPFAM" id="SSF46785">
    <property type="entry name" value="Winged helix' DNA-binding domain"/>
    <property type="match status" value="1"/>
</dbReference>
<organism evidence="2 3">
    <name type="scientific">Isoptericola luteus</name>
    <dbReference type="NCBI Taxonomy" id="2879484"/>
    <lineage>
        <taxon>Bacteria</taxon>
        <taxon>Bacillati</taxon>
        <taxon>Actinomycetota</taxon>
        <taxon>Actinomycetes</taxon>
        <taxon>Micrococcales</taxon>
        <taxon>Promicromonosporaceae</taxon>
        <taxon>Isoptericola</taxon>
    </lineage>
</organism>
<sequence>MSYAPEGSSYWYGGSDPEPRALLQALRAFRRADDAMRVRASRDMDMNLTDLRALQHVMAREQSDDPVTPRSLASALGISTASTTKLLDRLCASGHLERLPHPSDRRSVVVVASPHAHVEVQERLGRMHDRMLAIAEAVPPSGRAAVHDFLVAMTAEVGREHDDEAARSVAVRGPAARR</sequence>
<dbReference type="PROSITE" id="PS50995">
    <property type="entry name" value="HTH_MARR_2"/>
    <property type="match status" value="1"/>
</dbReference>
<dbReference type="Proteomes" id="UP001319870">
    <property type="component" value="Unassembled WGS sequence"/>
</dbReference>
<evidence type="ECO:0000313" key="2">
    <source>
        <dbReference type="EMBL" id="MCA5892083.1"/>
    </source>
</evidence>
<evidence type="ECO:0000313" key="3">
    <source>
        <dbReference type="Proteomes" id="UP001319870"/>
    </source>
</evidence>
<dbReference type="InterPro" id="IPR000835">
    <property type="entry name" value="HTH_MarR-typ"/>
</dbReference>
<evidence type="ECO:0000259" key="1">
    <source>
        <dbReference type="PROSITE" id="PS50995"/>
    </source>
</evidence>
<dbReference type="Pfam" id="PF12802">
    <property type="entry name" value="MarR_2"/>
    <property type="match status" value="1"/>
</dbReference>
<reference evidence="2 3" key="1">
    <citation type="submission" date="2021-09" db="EMBL/GenBank/DDBJ databases">
        <title>Isoptericola luteus sp. nov., a novel bacterium isolated from Harbin, the capital city of Heilongjiang province.</title>
        <authorList>
            <person name="Li J."/>
        </authorList>
    </citation>
    <scope>NUCLEOTIDE SEQUENCE [LARGE SCALE GENOMIC DNA]</scope>
    <source>
        <strain evidence="2 3">NEAU-Y5</strain>
    </source>
</reference>
<dbReference type="RefSeq" id="WP_225563801.1">
    <property type="nucleotide sequence ID" value="NZ_JAIXCQ010000001.1"/>
</dbReference>
<keyword evidence="3" id="KW-1185">Reference proteome</keyword>
<dbReference type="SMART" id="SM00347">
    <property type="entry name" value="HTH_MARR"/>
    <property type="match status" value="1"/>
</dbReference>
<name>A0ABS7ZAJ8_9MICO</name>
<dbReference type="EMBL" id="JAIXCQ010000001">
    <property type="protein sequence ID" value="MCA5892083.1"/>
    <property type="molecule type" value="Genomic_DNA"/>
</dbReference>
<dbReference type="PANTHER" id="PTHR33164:SF103">
    <property type="entry name" value="REGULATORY PROTEIN MARR"/>
    <property type="match status" value="1"/>
</dbReference>
<comment type="caution">
    <text evidence="2">The sequence shown here is derived from an EMBL/GenBank/DDBJ whole genome shotgun (WGS) entry which is preliminary data.</text>
</comment>
<dbReference type="InterPro" id="IPR036390">
    <property type="entry name" value="WH_DNA-bd_sf"/>
</dbReference>
<dbReference type="InterPro" id="IPR039422">
    <property type="entry name" value="MarR/SlyA-like"/>
</dbReference>
<dbReference type="PANTHER" id="PTHR33164">
    <property type="entry name" value="TRANSCRIPTIONAL REGULATOR, MARR FAMILY"/>
    <property type="match status" value="1"/>
</dbReference>
<protein>
    <submittedName>
        <fullName evidence="2">MarR family transcriptional regulator</fullName>
    </submittedName>
</protein>
<accession>A0ABS7ZAJ8</accession>
<gene>
    <name evidence="2" type="ORF">LEP48_01790</name>
</gene>